<dbReference type="PANTHER" id="PTHR35008:SF4">
    <property type="entry name" value="BLL4482 PROTEIN"/>
    <property type="match status" value="1"/>
</dbReference>
<dbReference type="PANTHER" id="PTHR35008">
    <property type="entry name" value="BLL4482 PROTEIN-RELATED"/>
    <property type="match status" value="1"/>
</dbReference>
<sequence>VISSKEALFRNGHQILTAIVALAICSFGVSANGPDLDSGKVLRGAYLLRAAGCVACHTDFEHGGEFLAGGRPIETPFGTFFTPNITGDPDHGIGSWEEHHFVTAMTRGISPDNTHYYPVFPYTAYSGMRLRDLSDLWAYLRTVSASREPNREHNLRFPFSFRRTNWVWKLIFFRPEIHPIDRTR</sequence>
<evidence type="ECO:0000256" key="3">
    <source>
        <dbReference type="ARBA" id="ARBA00023004"/>
    </source>
</evidence>
<keyword evidence="3" id="KW-0408">Iron</keyword>
<dbReference type="InterPro" id="IPR051459">
    <property type="entry name" value="Cytochrome_c-type_DH"/>
</dbReference>
<protein>
    <recommendedName>
        <fullName evidence="4">Cytochrome c domain-containing protein</fullName>
    </recommendedName>
</protein>
<evidence type="ECO:0000313" key="5">
    <source>
        <dbReference type="EMBL" id="SVC34757.1"/>
    </source>
</evidence>
<organism evidence="5">
    <name type="scientific">marine metagenome</name>
    <dbReference type="NCBI Taxonomy" id="408172"/>
    <lineage>
        <taxon>unclassified sequences</taxon>
        <taxon>metagenomes</taxon>
        <taxon>ecological metagenomes</taxon>
    </lineage>
</organism>
<keyword evidence="2" id="KW-0479">Metal-binding</keyword>
<evidence type="ECO:0000259" key="4">
    <source>
        <dbReference type="PROSITE" id="PS51007"/>
    </source>
</evidence>
<dbReference type="InterPro" id="IPR009056">
    <property type="entry name" value="Cyt_c-like_dom"/>
</dbReference>
<dbReference type="AlphaFoldDB" id="A0A382LHU9"/>
<dbReference type="EMBL" id="UINC01086368">
    <property type="protein sequence ID" value="SVC34757.1"/>
    <property type="molecule type" value="Genomic_DNA"/>
</dbReference>
<dbReference type="SUPFAM" id="SSF46626">
    <property type="entry name" value="Cytochrome c"/>
    <property type="match status" value="1"/>
</dbReference>
<dbReference type="InterPro" id="IPR036909">
    <property type="entry name" value="Cyt_c-like_dom_sf"/>
</dbReference>
<evidence type="ECO:0000256" key="1">
    <source>
        <dbReference type="ARBA" id="ARBA00022617"/>
    </source>
</evidence>
<name>A0A382LHU9_9ZZZZ</name>
<dbReference type="GO" id="GO:0009055">
    <property type="term" value="F:electron transfer activity"/>
    <property type="evidence" value="ECO:0007669"/>
    <property type="project" value="InterPro"/>
</dbReference>
<dbReference type="Gene3D" id="1.10.760.10">
    <property type="entry name" value="Cytochrome c-like domain"/>
    <property type="match status" value="1"/>
</dbReference>
<gene>
    <name evidence="5" type="ORF">METZ01_LOCUS287611</name>
</gene>
<dbReference type="GO" id="GO:0046872">
    <property type="term" value="F:metal ion binding"/>
    <property type="evidence" value="ECO:0007669"/>
    <property type="project" value="UniProtKB-KW"/>
</dbReference>
<reference evidence="5" key="1">
    <citation type="submission" date="2018-05" db="EMBL/GenBank/DDBJ databases">
        <authorList>
            <person name="Lanie J.A."/>
            <person name="Ng W.-L."/>
            <person name="Kazmierczak K.M."/>
            <person name="Andrzejewski T.M."/>
            <person name="Davidsen T.M."/>
            <person name="Wayne K.J."/>
            <person name="Tettelin H."/>
            <person name="Glass J.I."/>
            <person name="Rusch D."/>
            <person name="Podicherti R."/>
            <person name="Tsui H.-C.T."/>
            <person name="Winkler M.E."/>
        </authorList>
    </citation>
    <scope>NUCLEOTIDE SEQUENCE</scope>
</reference>
<dbReference type="GO" id="GO:0020037">
    <property type="term" value="F:heme binding"/>
    <property type="evidence" value="ECO:0007669"/>
    <property type="project" value="InterPro"/>
</dbReference>
<dbReference type="PROSITE" id="PS51007">
    <property type="entry name" value="CYTC"/>
    <property type="match status" value="1"/>
</dbReference>
<evidence type="ECO:0000256" key="2">
    <source>
        <dbReference type="ARBA" id="ARBA00022723"/>
    </source>
</evidence>
<feature type="domain" description="Cytochrome c" evidence="4">
    <location>
        <begin position="39"/>
        <end position="144"/>
    </location>
</feature>
<feature type="non-terminal residue" evidence="5">
    <location>
        <position position="1"/>
    </location>
</feature>
<dbReference type="Pfam" id="PF00034">
    <property type="entry name" value="Cytochrom_C"/>
    <property type="match status" value="1"/>
</dbReference>
<keyword evidence="1" id="KW-0349">Heme</keyword>
<accession>A0A382LHU9</accession>
<proteinExistence type="predicted"/>
<feature type="non-terminal residue" evidence="5">
    <location>
        <position position="184"/>
    </location>
</feature>